<gene>
    <name evidence="4" type="ORF">F896_00364</name>
    <name evidence="5" type="ORF">Q3V53_02125</name>
</gene>
<dbReference type="AlphaFoldDB" id="R9B710"/>
<dbReference type="EC" id="1.-.-.-" evidence="5"/>
<dbReference type="PANTHER" id="PTHR43884:SF12">
    <property type="entry name" value="ISOVALERYL-COA DEHYDROGENASE, MITOCHONDRIAL-RELATED"/>
    <property type="match status" value="1"/>
</dbReference>
<keyword evidence="1 5" id="KW-0560">Oxidoreductase</keyword>
<dbReference type="Gene3D" id="1.10.540.10">
    <property type="entry name" value="Acyl-CoA dehydrogenase/oxidase, N-terminal domain"/>
    <property type="match status" value="1"/>
</dbReference>
<sequence length="416" mass="45750">MTSKIEIKLEDAQSIPQDFYLNNTPAHVIASDQEAIAVAHRVAAAFAKEAAKRDHERKLPLQEIQQYSASGLWGINIPKQFGGAGVSYKTLAEVVTIISSADSSLGQIAQNHWAFLEHIRLDASLEQQQFFFEQVLQGKRLGNAFSEKNSKTVADLTTKIEFKEDYALISGQKFFATGALLAHWIPVVSVSDEGKVFAALVPQHSPGLTIVNDWSSFGQRTTASGSVQLDHVRVDLKYVVPIHQAFERPTAAGAISQIIQSAVDAGIARGAIEETIRYVREHARPWIDSGLEHASEDPYTISNIGELKIKLRAAEAVLALAGEAIDRALANPSEDSVTEATLLTAESKVLTTEIALLAANKLFELSGTRSTLSELNLDRHWRNARTHTLHDPVRWKYNLVGNYYLNGVALPRHAWS</sequence>
<dbReference type="InterPro" id="IPR037069">
    <property type="entry name" value="AcylCoA_DH/ox_N_sf"/>
</dbReference>
<dbReference type="Pfam" id="PF02771">
    <property type="entry name" value="Acyl-CoA_dh_N"/>
    <property type="match status" value="1"/>
</dbReference>
<dbReference type="Gene3D" id="1.20.140.10">
    <property type="entry name" value="Butyryl-CoA Dehydrogenase, subunit A, domain 3"/>
    <property type="match status" value="1"/>
</dbReference>
<dbReference type="Proteomes" id="UP001168902">
    <property type="component" value="Unassembled WGS sequence"/>
</dbReference>
<dbReference type="PATRIC" id="fig|1217699.3.peg.350"/>
<reference evidence="4 6" key="1">
    <citation type="submission" date="2013-03" db="EMBL/GenBank/DDBJ databases">
        <title>The Genome Sequence of Acinetobacter sp. CIP 110321.</title>
        <authorList>
            <consortium name="The Broad Institute Genome Sequencing Platform"/>
            <consortium name="The Broad Institute Genome Sequencing Center for Infectious Disease"/>
            <person name="Cerqueira G."/>
            <person name="Feldgarden M."/>
            <person name="Courvalin P."/>
            <person name="Perichon B."/>
            <person name="Grillot-Courvalin C."/>
            <person name="Clermont D."/>
            <person name="Rocha E."/>
            <person name="Yoon E.-J."/>
            <person name="Nemec A."/>
            <person name="Walker B."/>
            <person name="Young S.K."/>
            <person name="Zeng Q."/>
            <person name="Gargeya S."/>
            <person name="Fitzgerald M."/>
            <person name="Haas B."/>
            <person name="Abouelleil A."/>
            <person name="Alvarado L."/>
            <person name="Arachchi H.M."/>
            <person name="Berlin A.M."/>
            <person name="Chapman S.B."/>
            <person name="Dewar J."/>
            <person name="Goldberg J."/>
            <person name="Griggs A."/>
            <person name="Gujja S."/>
            <person name="Hansen M."/>
            <person name="Howarth C."/>
            <person name="Imamovic A."/>
            <person name="Larimer J."/>
            <person name="McCowan C."/>
            <person name="Murphy C."/>
            <person name="Neiman D."/>
            <person name="Pearson M."/>
            <person name="Priest M."/>
            <person name="Roberts A."/>
            <person name="Saif S."/>
            <person name="Shea T."/>
            <person name="Sisk P."/>
            <person name="Sykes S."/>
            <person name="Wortman J."/>
            <person name="Nusbaum C."/>
            <person name="Birren B."/>
        </authorList>
    </citation>
    <scope>NUCLEOTIDE SEQUENCE [LARGE SCALE GENOMIC DNA]</scope>
    <source>
        <strain evidence="4 6">CIP 110321</strain>
    </source>
</reference>
<organism evidence="4 6">
    <name type="scientific">Acinetobacter genomosp. 15BJ</name>
    <dbReference type="NCBI Taxonomy" id="106651"/>
    <lineage>
        <taxon>Bacteria</taxon>
        <taxon>Pseudomonadati</taxon>
        <taxon>Pseudomonadota</taxon>
        <taxon>Gammaproteobacteria</taxon>
        <taxon>Moraxellales</taxon>
        <taxon>Moraxellaceae</taxon>
        <taxon>Acinetobacter</taxon>
    </lineage>
</organism>
<dbReference type="InterPro" id="IPR036250">
    <property type="entry name" value="AcylCo_DH-like_C"/>
</dbReference>
<dbReference type="HOGENOM" id="CLU_018204_10_0_6"/>
<comment type="caution">
    <text evidence="4">The sequence shown here is derived from an EMBL/GenBank/DDBJ whole genome shotgun (WGS) entry which is preliminary data.</text>
</comment>
<evidence type="ECO:0000259" key="3">
    <source>
        <dbReference type="Pfam" id="PF08028"/>
    </source>
</evidence>
<evidence type="ECO:0000313" key="7">
    <source>
        <dbReference type="Proteomes" id="UP001168902"/>
    </source>
</evidence>
<dbReference type="InterPro" id="IPR009100">
    <property type="entry name" value="AcylCoA_DH/oxidase_NM_dom_sf"/>
</dbReference>
<dbReference type="InterPro" id="IPR046373">
    <property type="entry name" value="Acyl-CoA_Oxase/DH_mid-dom_sf"/>
</dbReference>
<evidence type="ECO:0000256" key="1">
    <source>
        <dbReference type="ARBA" id="ARBA00023002"/>
    </source>
</evidence>
<dbReference type="OrthoDB" id="6502068at2"/>
<dbReference type="InterPro" id="IPR013786">
    <property type="entry name" value="AcylCoA_DH/ox_N"/>
</dbReference>
<dbReference type="SUPFAM" id="SSF47203">
    <property type="entry name" value="Acyl-CoA dehydrogenase C-terminal domain-like"/>
    <property type="match status" value="1"/>
</dbReference>
<dbReference type="GO" id="GO:0050660">
    <property type="term" value="F:flavin adenine dinucleotide binding"/>
    <property type="evidence" value="ECO:0007669"/>
    <property type="project" value="InterPro"/>
</dbReference>
<evidence type="ECO:0000313" key="6">
    <source>
        <dbReference type="Proteomes" id="UP000016203"/>
    </source>
</evidence>
<protein>
    <submittedName>
        <fullName evidence="4">SfnB family sulfur acquisition oxidoreductase</fullName>
        <ecNumber evidence="5">1.-.-.-</ecNumber>
    </submittedName>
</protein>
<dbReference type="SUPFAM" id="SSF56645">
    <property type="entry name" value="Acyl-CoA dehydrogenase NM domain-like"/>
    <property type="match status" value="1"/>
</dbReference>
<dbReference type="InterPro" id="IPR023922">
    <property type="entry name" value="S04_starv_induced_SfnB"/>
</dbReference>
<evidence type="ECO:0000313" key="5">
    <source>
        <dbReference type="EMBL" id="MDO3656015.1"/>
    </source>
</evidence>
<name>R9B710_9GAMM</name>
<feature type="domain" description="Acyl-CoA dehydrogenase/oxidase N-terminal" evidence="2">
    <location>
        <begin position="41"/>
        <end position="138"/>
    </location>
</feature>
<feature type="domain" description="Acyl-CoA dehydrogenase C-terminal" evidence="3">
    <location>
        <begin position="259"/>
        <end position="391"/>
    </location>
</feature>
<dbReference type="RefSeq" id="WP_016162348.1">
    <property type="nucleotide sequence ID" value="NZ_JAKZGC010000002.1"/>
</dbReference>
<evidence type="ECO:0000313" key="4">
    <source>
        <dbReference type="EMBL" id="EOR10238.1"/>
    </source>
</evidence>
<accession>R9B710</accession>
<dbReference type="GO" id="GO:0006552">
    <property type="term" value="P:L-leucine catabolic process"/>
    <property type="evidence" value="ECO:0007669"/>
    <property type="project" value="TreeGrafter"/>
</dbReference>
<dbReference type="Pfam" id="PF08028">
    <property type="entry name" value="Acyl-CoA_dh_2"/>
    <property type="match status" value="1"/>
</dbReference>
<proteinExistence type="predicted"/>
<keyword evidence="7" id="KW-1185">Reference proteome</keyword>
<dbReference type="GO" id="GO:0008470">
    <property type="term" value="F:3-methylbutanoyl-CoA dehydrogenase activity"/>
    <property type="evidence" value="ECO:0007669"/>
    <property type="project" value="TreeGrafter"/>
</dbReference>
<dbReference type="Gene3D" id="2.40.110.10">
    <property type="entry name" value="Butyryl-CoA Dehydrogenase, subunit A, domain 2"/>
    <property type="match status" value="1"/>
</dbReference>
<dbReference type="EMBL" id="AQFL01000004">
    <property type="protein sequence ID" value="EOR10238.1"/>
    <property type="molecule type" value="Genomic_DNA"/>
</dbReference>
<dbReference type="PIRSF" id="PIRSF016578">
    <property type="entry name" value="HsaA"/>
    <property type="match status" value="1"/>
</dbReference>
<dbReference type="InterPro" id="IPR013107">
    <property type="entry name" value="Acyl-CoA_DH_C"/>
</dbReference>
<evidence type="ECO:0000259" key="2">
    <source>
        <dbReference type="Pfam" id="PF02771"/>
    </source>
</evidence>
<dbReference type="Proteomes" id="UP000016203">
    <property type="component" value="Unassembled WGS sequence"/>
</dbReference>
<dbReference type="EMBL" id="JAUMJH010000004">
    <property type="protein sequence ID" value="MDO3656015.1"/>
    <property type="molecule type" value="Genomic_DNA"/>
</dbReference>
<reference evidence="5 7" key="2">
    <citation type="submission" date="2023-07" db="EMBL/GenBank/DDBJ databases">
        <title>A novel proteolytic Acinetobacter species.</title>
        <authorList>
            <person name="Nemec A."/>
            <person name="Radolfova-Krizova L."/>
        </authorList>
    </citation>
    <scope>NUCLEOTIDE SEQUENCE [LARGE SCALE GENOMIC DNA]</scope>
    <source>
        <strain evidence="5 7">NIPH 1865</strain>
    </source>
</reference>
<dbReference type="NCBIfam" id="TIGR04022">
    <property type="entry name" value="sulfur_SfnB"/>
    <property type="match status" value="1"/>
</dbReference>
<dbReference type="PANTHER" id="PTHR43884">
    <property type="entry name" value="ACYL-COA DEHYDROGENASE"/>
    <property type="match status" value="1"/>
</dbReference>